<name>A0ABT4TR39_9ACTN</name>
<proteinExistence type="predicted"/>
<sequence>MAFESSARILYFPRARAAEPDPVTEHADDLYDALSEALNGREDGTGRGDERDEALQIADAALTALDEHLRSGGVLPTPWKNAARPGDH</sequence>
<evidence type="ECO:0000313" key="1">
    <source>
        <dbReference type="EMBL" id="MDA2807151.1"/>
    </source>
</evidence>
<keyword evidence="2" id="KW-1185">Reference proteome</keyword>
<evidence type="ECO:0000313" key="2">
    <source>
        <dbReference type="Proteomes" id="UP001165685"/>
    </source>
</evidence>
<dbReference type="Proteomes" id="UP001165685">
    <property type="component" value="Unassembled WGS sequence"/>
</dbReference>
<comment type="caution">
    <text evidence="1">The sequence shown here is derived from an EMBL/GenBank/DDBJ whole genome shotgun (WGS) entry which is preliminary data.</text>
</comment>
<protein>
    <submittedName>
        <fullName evidence="1">Uncharacterized protein</fullName>
    </submittedName>
</protein>
<dbReference type="EMBL" id="JAQFWP010000048">
    <property type="protein sequence ID" value="MDA2807151.1"/>
    <property type="molecule type" value="Genomic_DNA"/>
</dbReference>
<gene>
    <name evidence="1" type="ORF">O4U47_21780</name>
</gene>
<accession>A0ABT4TR39</accession>
<organism evidence="1 2">
    <name type="scientific">Nocardiopsis suaedae</name>
    <dbReference type="NCBI Taxonomy" id="3018444"/>
    <lineage>
        <taxon>Bacteria</taxon>
        <taxon>Bacillati</taxon>
        <taxon>Actinomycetota</taxon>
        <taxon>Actinomycetes</taxon>
        <taxon>Streptosporangiales</taxon>
        <taxon>Nocardiopsidaceae</taxon>
        <taxon>Nocardiopsis</taxon>
    </lineage>
</organism>
<dbReference type="RefSeq" id="WP_270679782.1">
    <property type="nucleotide sequence ID" value="NZ_JAQFWP010000048.1"/>
</dbReference>
<reference evidence="1" key="1">
    <citation type="submission" date="2023-01" db="EMBL/GenBank/DDBJ databases">
        <title>Draft genome sequence of Nocardiopsis sp. LSu2-4 isolated from halophytes.</title>
        <authorList>
            <person name="Duangmal K."/>
            <person name="Chantavorakit T."/>
        </authorList>
    </citation>
    <scope>NUCLEOTIDE SEQUENCE</scope>
    <source>
        <strain evidence="1">LSu2-4</strain>
    </source>
</reference>